<dbReference type="GO" id="GO:0042147">
    <property type="term" value="P:retrograde transport, endosome to Golgi"/>
    <property type="evidence" value="ECO:0007669"/>
    <property type="project" value="InterPro"/>
</dbReference>
<feature type="compositionally biased region" description="Basic and acidic residues" evidence="8">
    <location>
        <begin position="1083"/>
        <end position="1100"/>
    </location>
</feature>
<evidence type="ECO:0000256" key="7">
    <source>
        <dbReference type="SAM" id="Coils"/>
    </source>
</evidence>
<keyword evidence="4" id="KW-0653">Protein transport</keyword>
<feature type="region of interest" description="Disordered" evidence="8">
    <location>
        <begin position="160"/>
        <end position="232"/>
    </location>
</feature>
<keyword evidence="5" id="KW-0333">Golgi apparatus</keyword>
<evidence type="ECO:0000313" key="10">
    <source>
        <dbReference type="EMBL" id="KAG6121683.1"/>
    </source>
</evidence>
<feature type="compositionally biased region" description="Basic and acidic residues" evidence="8">
    <location>
        <begin position="171"/>
        <end position="180"/>
    </location>
</feature>
<organism evidence="10 11">
    <name type="scientific">Claviceps humidiphila</name>
    <dbReference type="NCBI Taxonomy" id="1294629"/>
    <lineage>
        <taxon>Eukaryota</taxon>
        <taxon>Fungi</taxon>
        <taxon>Dikarya</taxon>
        <taxon>Ascomycota</taxon>
        <taxon>Pezizomycotina</taxon>
        <taxon>Sordariomycetes</taxon>
        <taxon>Hypocreomycetidae</taxon>
        <taxon>Hypocreales</taxon>
        <taxon>Clavicipitaceae</taxon>
        <taxon>Claviceps</taxon>
    </lineage>
</organism>
<evidence type="ECO:0000256" key="8">
    <source>
        <dbReference type="SAM" id="MobiDB-lite"/>
    </source>
</evidence>
<dbReference type="GO" id="GO:0015031">
    <property type="term" value="P:protein transport"/>
    <property type="evidence" value="ECO:0007669"/>
    <property type="project" value="UniProtKB-KW"/>
</dbReference>
<dbReference type="PANTHER" id="PTHR12965:SF0">
    <property type="entry name" value="VACUOLAR PROTEIN SORTING-ASSOCIATED PROTEIN 54"/>
    <property type="match status" value="1"/>
</dbReference>
<keyword evidence="11" id="KW-1185">Reference proteome</keyword>
<dbReference type="EMBL" id="SRQM01000032">
    <property type="protein sequence ID" value="KAG6121683.1"/>
    <property type="molecule type" value="Genomic_DNA"/>
</dbReference>
<dbReference type="Proteomes" id="UP000732380">
    <property type="component" value="Unassembled WGS sequence"/>
</dbReference>
<accession>A0A9P7U0W3</accession>
<sequence>MFSPTNSEKSFDSLSALPQGGRHEVPLHRFVNVTNPVVLTRTDEIHSSRSAQIHPRLASRRNSSTSSIHTIDTISNPTTALSVYESGANAISTLLQPPIVRTGLQPYTSVPASSSHRIPTARDIPPVTLTNIPIIDAAEFDPYLAQVGALYEQLRRLKESEEEAANSQRNSKHEEQHDSGSDNLLRPKSMSHRRGSASSITSLASLEAPNAPRRASSGVMRKAAQGPPPLSTIPTVYFDEDFHLENPRTFDVVSERSEVMPTQPSEKAPSAPPRKALATNAILQEKLSWYMDTIEVHLINSISTASTTFFTALGSLKELHSEATESVERIEALRRELEALDEEIATSGLLIVQKRQRQENLRQLNDAVSQLRYIVDGVAHCESLVDADELDQALSSFDSLEKLIAGERDEMEKSLPHDIVLRDLRGASALQTINQDLNTLRFRVGKAFETQFISVLLTDLRRHAESVATPDVLSRWSSAASRQRGGHSRSASIFPAYLTHTEDLKAQLMPHMVGLHRARSVVAAAVAYRDTVLREIRSLVRRPLPSSSEDDNESMLSVSTASGSRRLTGQEKSANLARSLRALGPEDAEELLVKVYIGVTETLRRLTTQVKVLLDIASSLSSTPSSAPDEALKSPPPRSPVTSPRFERSSMNLLAGADMELQEELHKSLDMNSLLTQAVDIANDKIVKILRVRAEQATNLPLGFFLRYFTLNLYFANECEAISGRSGTSLKNVVNGHIKDFVQRNRDAEMQKLAQGMEADQWNAKDFSENDSQLLGMILSSATQDSSVWTENNKIWIPYRDLEKPATESSAEPAGPAEPNGTSKDKTRSAIIETEKFMLPNSAILCLNGMGNFLSLIASIPSMTTDVASSLIAYLQLFNSRCTQLILGAGATRSAGLKNITTKHLALASQGLSFMATLVPHVREFVRGHAGSGAGVSNLMGEFDKIRRLLQEHQSSIYQKLVDIMNGRAALHAKSMRTIDWDTSNVDSVHSYMEILAKETTTLHRVLTKNLPDTCIQTIMTPVFARYKEQLGAPFREATPKTEAGQQSMLRDVEFFSTKLGKVEGFGDAGDFLTDIVKAKEVRPKTPEAVKEEAVSKEATLEEAAPEDVTSKTAVPEEAPPTEADPKESVPEDVAAKEAEPKEATPEEAEPKEAEVKEAAPAENEKDRKDSEAEGKEKASS</sequence>
<evidence type="ECO:0000256" key="1">
    <source>
        <dbReference type="ARBA" id="ARBA00004601"/>
    </source>
</evidence>
<dbReference type="GO" id="GO:0006896">
    <property type="term" value="P:Golgi to vacuole transport"/>
    <property type="evidence" value="ECO:0007669"/>
    <property type="project" value="TreeGrafter"/>
</dbReference>
<dbReference type="Pfam" id="PF07928">
    <property type="entry name" value="Vps54"/>
    <property type="match status" value="1"/>
</dbReference>
<evidence type="ECO:0000256" key="2">
    <source>
        <dbReference type="ARBA" id="ARBA00009150"/>
    </source>
</evidence>
<dbReference type="InterPro" id="IPR039745">
    <property type="entry name" value="Vps54"/>
</dbReference>
<evidence type="ECO:0000256" key="5">
    <source>
        <dbReference type="ARBA" id="ARBA00023034"/>
    </source>
</evidence>
<feature type="compositionally biased region" description="Basic and acidic residues" evidence="8">
    <location>
        <begin position="1124"/>
        <end position="1181"/>
    </location>
</feature>
<protein>
    <recommendedName>
        <fullName evidence="9">Vacuolar protein sorting-associated protein 54 C-terminal domain-containing protein</fullName>
    </recommendedName>
</protein>
<keyword evidence="3" id="KW-0813">Transport</keyword>
<comment type="similarity">
    <text evidence="2">Belongs to the VPS54 family.</text>
</comment>
<feature type="region of interest" description="Disordered" evidence="8">
    <location>
        <begin position="543"/>
        <end position="572"/>
    </location>
</feature>
<feature type="compositionally biased region" description="Polar residues" evidence="8">
    <location>
        <begin position="554"/>
        <end position="572"/>
    </location>
</feature>
<keyword evidence="6 7" id="KW-0175">Coiled coil</keyword>
<proteinExistence type="inferred from homology"/>
<dbReference type="AlphaFoldDB" id="A0A9P7U0W3"/>
<feature type="region of interest" description="Disordered" evidence="8">
    <location>
        <begin position="620"/>
        <end position="646"/>
    </location>
</feature>
<evidence type="ECO:0000256" key="4">
    <source>
        <dbReference type="ARBA" id="ARBA00022927"/>
    </source>
</evidence>
<evidence type="ECO:0000259" key="9">
    <source>
        <dbReference type="Pfam" id="PF07928"/>
    </source>
</evidence>
<dbReference type="InterPro" id="IPR012501">
    <property type="entry name" value="Vps54_C"/>
</dbReference>
<evidence type="ECO:0000313" key="11">
    <source>
        <dbReference type="Proteomes" id="UP000732380"/>
    </source>
</evidence>
<dbReference type="PANTHER" id="PTHR12965">
    <property type="entry name" value="VACUOLAR PROTEIN SORTING 54"/>
    <property type="match status" value="1"/>
</dbReference>
<evidence type="ECO:0000256" key="6">
    <source>
        <dbReference type="ARBA" id="ARBA00023054"/>
    </source>
</evidence>
<feature type="domain" description="Vacuolar protein sorting-associated protein 54 C-terminal" evidence="9">
    <location>
        <begin position="835"/>
        <end position="968"/>
    </location>
</feature>
<dbReference type="GO" id="GO:0005829">
    <property type="term" value="C:cytosol"/>
    <property type="evidence" value="ECO:0007669"/>
    <property type="project" value="GOC"/>
</dbReference>
<feature type="region of interest" description="Disordered" evidence="8">
    <location>
        <begin position="806"/>
        <end position="826"/>
    </location>
</feature>
<dbReference type="GO" id="GO:0000938">
    <property type="term" value="C:GARP complex"/>
    <property type="evidence" value="ECO:0007669"/>
    <property type="project" value="InterPro"/>
</dbReference>
<feature type="region of interest" description="Disordered" evidence="8">
    <location>
        <begin position="1083"/>
        <end position="1181"/>
    </location>
</feature>
<reference evidence="10 11" key="1">
    <citation type="journal article" date="2020" name="bioRxiv">
        <title>Whole genome comparisons of ergot fungi reveals the divergence and evolution of species within the genus Claviceps are the result of varying mechanisms driving genome evolution and host range expansion.</title>
        <authorList>
            <person name="Wyka S.A."/>
            <person name="Mondo S.J."/>
            <person name="Liu M."/>
            <person name="Dettman J."/>
            <person name="Nalam V."/>
            <person name="Broders K.D."/>
        </authorList>
    </citation>
    <scope>NUCLEOTIDE SEQUENCE [LARGE SCALE GENOMIC DNA]</scope>
    <source>
        <strain evidence="10 11">LM576</strain>
    </source>
</reference>
<dbReference type="GO" id="GO:0019905">
    <property type="term" value="F:syntaxin binding"/>
    <property type="evidence" value="ECO:0007669"/>
    <property type="project" value="TreeGrafter"/>
</dbReference>
<gene>
    <name evidence="10" type="ORF">E4U13_004137</name>
</gene>
<feature type="coiled-coil region" evidence="7">
    <location>
        <begin position="316"/>
        <end position="350"/>
    </location>
</feature>
<comment type="caution">
    <text evidence="10">The sequence shown here is derived from an EMBL/GenBank/DDBJ whole genome shotgun (WGS) entry which is preliminary data.</text>
</comment>
<comment type="subcellular location">
    <subcellularLocation>
        <location evidence="1">Golgi apparatus</location>
        <location evidence="1">trans-Golgi network</location>
    </subcellularLocation>
</comment>
<feature type="region of interest" description="Disordered" evidence="8">
    <location>
        <begin position="49"/>
        <end position="71"/>
    </location>
</feature>
<evidence type="ECO:0000256" key="3">
    <source>
        <dbReference type="ARBA" id="ARBA00022448"/>
    </source>
</evidence>
<name>A0A9P7U0W3_9HYPO</name>